<sequence>MKTPLTTGETNDNLEQRKRRNQFSIRINMFFFATFLLFSTLLGKLAVLQFVQHEQLSALERIWQNKDVPIAPIRGNIYDADGYPIAYSLSSQSLFYQLRLDKKPEETIELAKRLSAAFLMLAPEDKKAASPSAEEVLLRMDTGFKLDGSAADKSMGYSFSPRRLKADLTQAEIAYFTEHRDEFDGVEITEESTRKYDDKTIAVQTIGYLRQFSTAINPTLPKSFLDYYKADGMKDIYQNDELVGFDGLEFMYQEELRGKAGKKTYRINSKAQIMEQVELAAPIKGNNLHLTIDKDVQLITQQAIADQLAAMKKAPAGSYAARGAKAVAGYAVAMEVDTGKIISVGSYPDYDPGIWESGRISTENMAAINYRYTNGAVRERFGEFADPLEFRKHPSSLVYLGSTMKPLSVLVGLNEGIITANERYSDPVTFYFGRDRKSSVSNSDGSSFGILTAATAIQKSSNTYMAEMIGSRLYFSKNYPAYPQSGNAIEVWDSYMKKFGLGVLTGSGFPGESEGLADYIPAAKRDGPQPTLIYSSFGQQGKYTALQLAQYTTMLANHGKRYKPQFVDRITTYDQEVVKTFQPELLDEVKFPEAYWNVLKEGMQSNVQGFEGVNYTFVRKTGTSEQSIAGGKVDNAVLIAYAPAEKPKLAVAVVVPEGGFGSWGAAPIARKIFDAYDAKIGLDGVPKGLPQQ</sequence>
<dbReference type="Proteomes" id="UP001631969">
    <property type="component" value="Unassembled WGS sequence"/>
</dbReference>
<dbReference type="EMBL" id="JBJURJ010000003">
    <property type="protein sequence ID" value="MFM9327737.1"/>
    <property type="molecule type" value="Genomic_DNA"/>
</dbReference>
<evidence type="ECO:0000313" key="1">
    <source>
        <dbReference type="EMBL" id="MFM9327737.1"/>
    </source>
</evidence>
<organism evidence="1 2">
    <name type="scientific">Paenibacillus mesotrionivorans</name>
    <dbReference type="NCBI Taxonomy" id="3160968"/>
    <lineage>
        <taxon>Bacteria</taxon>
        <taxon>Bacillati</taxon>
        <taxon>Bacillota</taxon>
        <taxon>Bacilli</taxon>
        <taxon>Bacillales</taxon>
        <taxon>Paenibacillaceae</taxon>
        <taxon>Paenibacillus</taxon>
    </lineage>
</organism>
<evidence type="ECO:0000313" key="2">
    <source>
        <dbReference type="Proteomes" id="UP001631969"/>
    </source>
</evidence>
<keyword evidence="2" id="KW-1185">Reference proteome</keyword>
<gene>
    <name evidence="1" type="ORF">ACI1P1_05405</name>
</gene>
<comment type="caution">
    <text evidence="1">The sequence shown here is derived from an EMBL/GenBank/DDBJ whole genome shotgun (WGS) entry which is preliminary data.</text>
</comment>
<proteinExistence type="predicted"/>
<protein>
    <submittedName>
        <fullName evidence="1">Peptidoglycan D,D-transpeptidase FtsI family protein</fullName>
    </submittedName>
</protein>
<accession>A0ACC7NXE3</accession>
<reference evidence="1" key="1">
    <citation type="submission" date="2024-12" db="EMBL/GenBank/DDBJ databases">
        <authorList>
            <person name="Wu N."/>
        </authorList>
    </citation>
    <scope>NUCLEOTIDE SEQUENCE</scope>
    <source>
        <strain evidence="1">P15</strain>
    </source>
</reference>
<name>A0ACC7NXE3_9BACL</name>